<feature type="transmembrane region" description="Helical" evidence="1">
    <location>
        <begin position="48"/>
        <end position="67"/>
    </location>
</feature>
<keyword evidence="1" id="KW-0472">Membrane</keyword>
<dbReference type="Pfam" id="PF11286">
    <property type="entry name" value="DUF3087"/>
    <property type="match status" value="1"/>
</dbReference>
<dbReference type="RefSeq" id="WP_304185765.1">
    <property type="nucleotide sequence ID" value="NZ_DRGM01000211.1"/>
</dbReference>
<keyword evidence="1" id="KW-0812">Transmembrane</keyword>
<feature type="transmembrane region" description="Helical" evidence="1">
    <location>
        <begin position="18"/>
        <end position="42"/>
    </location>
</feature>
<comment type="caution">
    <text evidence="2">The sequence shown here is derived from an EMBL/GenBank/DDBJ whole genome shotgun (WGS) entry which is preliminary data.</text>
</comment>
<dbReference type="Proteomes" id="UP000886188">
    <property type="component" value="Unassembled WGS sequence"/>
</dbReference>
<sequence length="168" mass="18939">MQLIQIDKARYRKHLNRVIIGCGLALAVGSLAISQTLIALFPDESGSHFHWNLLGVIVTSITIGWALNKYRGHDYMTEVVYVWELKQALNKITRKMAKLKAAGREGDPQALLAIHYSYAGSRLLWQLDDNTITMDELAVKQAELDTVAAQFNVTLNTDDYDDSILKQY</sequence>
<evidence type="ECO:0000313" key="2">
    <source>
        <dbReference type="EMBL" id="HEA19161.1"/>
    </source>
</evidence>
<evidence type="ECO:0000256" key="1">
    <source>
        <dbReference type="SAM" id="Phobius"/>
    </source>
</evidence>
<dbReference type="InterPro" id="IPR021438">
    <property type="entry name" value="DUF3087"/>
</dbReference>
<proteinExistence type="predicted"/>
<reference evidence="2" key="1">
    <citation type="journal article" date="2020" name="mSystems">
        <title>Genome- and Community-Level Interaction Insights into Carbon Utilization and Element Cycling Functions of Hydrothermarchaeota in Hydrothermal Sediment.</title>
        <authorList>
            <person name="Zhou Z."/>
            <person name="Liu Y."/>
            <person name="Xu W."/>
            <person name="Pan J."/>
            <person name="Luo Z.H."/>
            <person name="Li M."/>
        </authorList>
    </citation>
    <scope>NUCLEOTIDE SEQUENCE [LARGE SCALE GENOMIC DNA]</scope>
    <source>
        <strain evidence="2">HyVt-346</strain>
    </source>
</reference>
<protein>
    <submittedName>
        <fullName evidence="2">DUF3087 domain-containing protein</fullName>
    </submittedName>
</protein>
<name>A0A7V1GGQ8_9GAMM</name>
<keyword evidence="1" id="KW-1133">Transmembrane helix</keyword>
<dbReference type="EMBL" id="DRGM01000211">
    <property type="protein sequence ID" value="HEA19161.1"/>
    <property type="molecule type" value="Genomic_DNA"/>
</dbReference>
<dbReference type="AlphaFoldDB" id="A0A7V1GGQ8"/>
<accession>A0A7V1GGQ8</accession>
<organism evidence="2">
    <name type="scientific">Pseudoalteromonas prydzensis</name>
    <dbReference type="NCBI Taxonomy" id="182141"/>
    <lineage>
        <taxon>Bacteria</taxon>
        <taxon>Pseudomonadati</taxon>
        <taxon>Pseudomonadota</taxon>
        <taxon>Gammaproteobacteria</taxon>
        <taxon>Alteromonadales</taxon>
        <taxon>Pseudoalteromonadaceae</taxon>
        <taxon>Pseudoalteromonas</taxon>
    </lineage>
</organism>
<gene>
    <name evidence="2" type="ORF">ENH88_22455</name>
</gene>